<evidence type="ECO:0000256" key="6">
    <source>
        <dbReference type="SAM" id="Phobius"/>
    </source>
</evidence>
<evidence type="ECO:0000259" key="7">
    <source>
        <dbReference type="Pfam" id="PF03772"/>
    </source>
</evidence>
<sequence length="318" mass="36222">MECPAKDKQGSGNGLIYNWVNSKIFRHIREVSVSTVDNALYSPHSELALGMIVGLDLFDHLPIFSQVLRNTGTIHVVVVSGYNINLVFNLIIKLVGSPYKKRNILIASFMTLGYSLLSGFEPPVIRAWIMGFILIFIKYYGLRANALYILLFAAILIIIISPSFLFNLSFQLSFLATLSLIYFSEDVKTLITRFIKYESSILDDLYSSLSVQVILWPFLSYKFGLINPLSPFINCLILWTVPISTILGGLFLIIGLIWQPLGVLLFRSLYIPLDIFVTLTEFFDKIPTKLLLKIPLGIVIIYYIFISLYLLRRSRHFL</sequence>
<comment type="subcellular location">
    <subcellularLocation>
        <location evidence="1">Cell membrane</location>
        <topology evidence="1">Multi-pass membrane protein</topology>
    </subcellularLocation>
</comment>
<dbReference type="InterPro" id="IPR052159">
    <property type="entry name" value="Competence_DNA_uptake"/>
</dbReference>
<dbReference type="NCBIfam" id="TIGR00360">
    <property type="entry name" value="ComEC_N-term"/>
    <property type="match status" value="1"/>
</dbReference>
<accession>A0A1F4UKH8</accession>
<feature type="transmembrane region" description="Helical" evidence="6">
    <location>
        <begin position="126"/>
        <end position="142"/>
    </location>
</feature>
<feature type="transmembrane region" description="Helical" evidence="6">
    <location>
        <begin position="149"/>
        <end position="170"/>
    </location>
</feature>
<dbReference type="GO" id="GO:0005886">
    <property type="term" value="C:plasma membrane"/>
    <property type="evidence" value="ECO:0007669"/>
    <property type="project" value="UniProtKB-SubCell"/>
</dbReference>
<dbReference type="AlphaFoldDB" id="A0A1F4UKH8"/>
<feature type="transmembrane region" description="Helical" evidence="6">
    <location>
        <begin position="264"/>
        <end position="283"/>
    </location>
</feature>
<dbReference type="Pfam" id="PF03772">
    <property type="entry name" value="Competence"/>
    <property type="match status" value="1"/>
</dbReference>
<feature type="transmembrane region" description="Helical" evidence="6">
    <location>
        <begin position="290"/>
        <end position="311"/>
    </location>
</feature>
<evidence type="ECO:0000256" key="1">
    <source>
        <dbReference type="ARBA" id="ARBA00004651"/>
    </source>
</evidence>
<evidence type="ECO:0000256" key="5">
    <source>
        <dbReference type="ARBA" id="ARBA00023136"/>
    </source>
</evidence>
<keyword evidence="4 6" id="KW-1133">Transmembrane helix</keyword>
<evidence type="ECO:0000313" key="8">
    <source>
        <dbReference type="EMBL" id="OGC45488.1"/>
    </source>
</evidence>
<dbReference type="Proteomes" id="UP000178615">
    <property type="component" value="Unassembled WGS sequence"/>
</dbReference>
<dbReference type="PANTHER" id="PTHR30619">
    <property type="entry name" value="DNA INTERNALIZATION/COMPETENCE PROTEIN COMEC/REC2"/>
    <property type="match status" value="1"/>
</dbReference>
<evidence type="ECO:0000256" key="4">
    <source>
        <dbReference type="ARBA" id="ARBA00022989"/>
    </source>
</evidence>
<reference evidence="8 9" key="1">
    <citation type="journal article" date="2016" name="Nat. Commun.">
        <title>Thousands of microbial genomes shed light on interconnected biogeochemical processes in an aquifer system.</title>
        <authorList>
            <person name="Anantharaman K."/>
            <person name="Brown C.T."/>
            <person name="Hug L.A."/>
            <person name="Sharon I."/>
            <person name="Castelle C.J."/>
            <person name="Probst A.J."/>
            <person name="Thomas B.C."/>
            <person name="Singh A."/>
            <person name="Wilkins M.J."/>
            <person name="Karaoz U."/>
            <person name="Brodie E.L."/>
            <person name="Williams K.H."/>
            <person name="Hubbard S.S."/>
            <person name="Banfield J.F."/>
        </authorList>
    </citation>
    <scope>NUCLEOTIDE SEQUENCE [LARGE SCALE GENOMIC DNA]</scope>
</reference>
<keyword evidence="5 6" id="KW-0472">Membrane</keyword>
<dbReference type="InterPro" id="IPR004477">
    <property type="entry name" value="ComEC_N"/>
</dbReference>
<keyword evidence="2" id="KW-1003">Cell membrane</keyword>
<feature type="domain" description="ComEC/Rec2-related protein" evidence="7">
    <location>
        <begin position="65"/>
        <end position="314"/>
    </location>
</feature>
<organism evidence="8 9">
    <name type="scientific">candidate division WWE3 bacterium RBG_19FT_COMBO_34_6</name>
    <dbReference type="NCBI Taxonomy" id="1802612"/>
    <lineage>
        <taxon>Bacteria</taxon>
        <taxon>Katanobacteria</taxon>
    </lineage>
</organism>
<feature type="transmembrane region" description="Helical" evidence="6">
    <location>
        <begin position="236"/>
        <end position="258"/>
    </location>
</feature>
<evidence type="ECO:0000256" key="3">
    <source>
        <dbReference type="ARBA" id="ARBA00022692"/>
    </source>
</evidence>
<feature type="transmembrane region" description="Helical" evidence="6">
    <location>
        <begin position="72"/>
        <end position="92"/>
    </location>
</feature>
<evidence type="ECO:0000256" key="2">
    <source>
        <dbReference type="ARBA" id="ARBA00022475"/>
    </source>
</evidence>
<keyword evidence="3 6" id="KW-0812">Transmembrane</keyword>
<dbReference type="EMBL" id="MEUV01000034">
    <property type="protein sequence ID" value="OGC45488.1"/>
    <property type="molecule type" value="Genomic_DNA"/>
</dbReference>
<evidence type="ECO:0000313" key="9">
    <source>
        <dbReference type="Proteomes" id="UP000178615"/>
    </source>
</evidence>
<gene>
    <name evidence="8" type="ORF">A2V49_02670</name>
</gene>
<comment type="caution">
    <text evidence="8">The sequence shown here is derived from an EMBL/GenBank/DDBJ whole genome shotgun (WGS) entry which is preliminary data.</text>
</comment>
<name>A0A1F4UKH8_UNCKA</name>
<dbReference type="PANTHER" id="PTHR30619:SF1">
    <property type="entry name" value="RECOMBINATION PROTEIN 2"/>
    <property type="match status" value="1"/>
</dbReference>
<feature type="transmembrane region" description="Helical" evidence="6">
    <location>
        <begin position="104"/>
        <end position="120"/>
    </location>
</feature>
<proteinExistence type="predicted"/>
<protein>
    <recommendedName>
        <fullName evidence="7">ComEC/Rec2-related protein domain-containing protein</fullName>
    </recommendedName>
</protein>